<dbReference type="EMBL" id="JAOCDZ010000025">
    <property type="protein sequence ID" value="MDH0739454.1"/>
    <property type="molecule type" value="Genomic_DNA"/>
</dbReference>
<dbReference type="SUPFAM" id="SSF51206">
    <property type="entry name" value="cAMP-binding domain-like"/>
    <property type="match status" value="1"/>
</dbReference>
<feature type="domain" description="Cyclic nucleotide-binding" evidence="3">
    <location>
        <begin position="22"/>
        <end position="142"/>
    </location>
</feature>
<protein>
    <submittedName>
        <fullName evidence="4">Cyclic nucleotide-binding domain-containing protein</fullName>
    </submittedName>
</protein>
<evidence type="ECO:0000313" key="5">
    <source>
        <dbReference type="Proteomes" id="UP001161094"/>
    </source>
</evidence>
<dbReference type="SMART" id="SM00100">
    <property type="entry name" value="cNMP"/>
    <property type="match status" value="1"/>
</dbReference>
<reference evidence="4" key="1">
    <citation type="submission" date="2022-09" db="EMBL/GenBank/DDBJ databases">
        <title>Intensive care unit water sources are persistently colonized with multi-drug resistant bacteria and are the site of extensive horizontal gene transfer of antibiotic resistance genes.</title>
        <authorList>
            <person name="Diorio-Toth L."/>
        </authorList>
    </citation>
    <scope>NUCLEOTIDE SEQUENCE</scope>
    <source>
        <strain evidence="4">GD03843</strain>
    </source>
</reference>
<proteinExistence type="predicted"/>
<dbReference type="InterPro" id="IPR036188">
    <property type="entry name" value="FAD/NAD-bd_sf"/>
</dbReference>
<dbReference type="InterPro" id="IPR014710">
    <property type="entry name" value="RmlC-like_jellyroll"/>
</dbReference>
<dbReference type="AlphaFoldDB" id="A0AA42LTT7"/>
<dbReference type="RefSeq" id="WP_279997087.1">
    <property type="nucleotide sequence ID" value="NZ_JAOCDZ010000025.1"/>
</dbReference>
<evidence type="ECO:0000256" key="2">
    <source>
        <dbReference type="ARBA" id="ARBA00023002"/>
    </source>
</evidence>
<comment type="caution">
    <text evidence="4">The sequence shown here is derived from an EMBL/GenBank/DDBJ whole genome shotgun (WGS) entry which is preliminary data.</text>
</comment>
<evidence type="ECO:0000313" key="4">
    <source>
        <dbReference type="EMBL" id="MDH0739454.1"/>
    </source>
</evidence>
<dbReference type="PROSITE" id="PS50042">
    <property type="entry name" value="CNMP_BINDING_3"/>
    <property type="match status" value="1"/>
</dbReference>
<gene>
    <name evidence="4" type="ORF">N5D93_26845</name>
</gene>
<dbReference type="PANTHER" id="PTHR48105">
    <property type="entry name" value="THIOREDOXIN REDUCTASE 1-RELATED-RELATED"/>
    <property type="match status" value="1"/>
</dbReference>
<dbReference type="CDD" id="cd00038">
    <property type="entry name" value="CAP_ED"/>
    <property type="match status" value="1"/>
</dbReference>
<dbReference type="Pfam" id="PF00027">
    <property type="entry name" value="cNMP_binding"/>
    <property type="match status" value="1"/>
</dbReference>
<organism evidence="4 5">
    <name type="scientific">Achromobacter spanius</name>
    <dbReference type="NCBI Taxonomy" id="217203"/>
    <lineage>
        <taxon>Bacteria</taxon>
        <taxon>Pseudomonadati</taxon>
        <taxon>Pseudomonadota</taxon>
        <taxon>Betaproteobacteria</taxon>
        <taxon>Burkholderiales</taxon>
        <taxon>Alcaligenaceae</taxon>
        <taxon>Achromobacter</taxon>
    </lineage>
</organism>
<dbReference type="Proteomes" id="UP001161094">
    <property type="component" value="Unassembled WGS sequence"/>
</dbReference>
<dbReference type="Pfam" id="PF07992">
    <property type="entry name" value="Pyr_redox_2"/>
    <property type="match status" value="1"/>
</dbReference>
<dbReference type="SUPFAM" id="SSF51905">
    <property type="entry name" value="FAD/NAD(P)-binding domain"/>
    <property type="match status" value="1"/>
</dbReference>
<dbReference type="InterPro" id="IPR050097">
    <property type="entry name" value="Ferredoxin-NADP_redctase_2"/>
</dbReference>
<keyword evidence="2" id="KW-0560">Oxidoreductase</keyword>
<accession>A0AA42LTT7</accession>
<dbReference type="PRINTS" id="PR00469">
    <property type="entry name" value="PNDRDTASEII"/>
</dbReference>
<sequence length="376" mass="38964">MNRPPVDAACQPPELPALHAQAFPMLSPDQIRLAAPYGEEVRAPAGTILLQSGSEEAAFYIVLDGYVEVLESEADGTQHSLLMHRDGEFTGSLDLFTDRPNAVTARADSDSRLLCLSRAGLAQLLLAEPMLADIVLRAFMLRRIGYLRRRPYGGAISRGGAMADGSAAPRSGAAAGQADPVLDLAVIGGGPAGLAAAAYAASEGLHTLLVGGSLCGAEAPGTQALPGFPGTITGLCDGGLLRRAETQSRRFGSHVMPVRLATAFDSTSYPYRVWLDDGQMIEARSLIVATGLVEDGSGEGNTAWLDGCLDTDDLGCILTGRAAAGSMQARAYESSQPGVFAVGAVRAGSVKHVLASIAEGAAAVRVVHRFLDASAH</sequence>
<dbReference type="InterPro" id="IPR018490">
    <property type="entry name" value="cNMP-bd_dom_sf"/>
</dbReference>
<dbReference type="InterPro" id="IPR023753">
    <property type="entry name" value="FAD/NAD-binding_dom"/>
</dbReference>
<dbReference type="PRINTS" id="PR00368">
    <property type="entry name" value="FADPNR"/>
</dbReference>
<dbReference type="Gene3D" id="2.60.120.10">
    <property type="entry name" value="Jelly Rolls"/>
    <property type="match status" value="1"/>
</dbReference>
<dbReference type="Gene3D" id="3.50.50.60">
    <property type="entry name" value="FAD/NAD(P)-binding domain"/>
    <property type="match status" value="1"/>
</dbReference>
<name>A0AA42LTT7_9BURK</name>
<keyword evidence="1" id="KW-0285">Flavoprotein</keyword>
<evidence type="ECO:0000259" key="3">
    <source>
        <dbReference type="PROSITE" id="PS50042"/>
    </source>
</evidence>
<dbReference type="GO" id="GO:0016491">
    <property type="term" value="F:oxidoreductase activity"/>
    <property type="evidence" value="ECO:0007669"/>
    <property type="project" value="UniProtKB-KW"/>
</dbReference>
<evidence type="ECO:0000256" key="1">
    <source>
        <dbReference type="ARBA" id="ARBA00022630"/>
    </source>
</evidence>
<dbReference type="InterPro" id="IPR000595">
    <property type="entry name" value="cNMP-bd_dom"/>
</dbReference>